<dbReference type="PANTHER" id="PTHR30605:SF0">
    <property type="entry name" value="ANHYDRO-N-ACETYLMURAMIC ACID KINASE"/>
    <property type="match status" value="1"/>
</dbReference>
<keyword evidence="1" id="KW-0418">Kinase</keyword>
<reference evidence="1 2" key="1">
    <citation type="submission" date="2018-04" db="EMBL/GenBank/DDBJ databases">
        <title>Complete genome uncultured novel isolate.</title>
        <authorList>
            <person name="Merlino G."/>
        </authorList>
    </citation>
    <scope>NUCLEOTIDE SEQUENCE [LARGE SCALE GENOMIC DNA]</scope>
    <source>
        <strain evidence="2">R1DC9</strain>
    </source>
</reference>
<accession>A0A4D7JEC7</accession>
<dbReference type="KEGG" id="fpf:DCC35_01525"/>
<sequence>MSEHSEQSYFSLGLMSGTSLDGLDLCLSEFIYESNSWKYRIIKTETIPYNEKWRNDLANAINLNWSELLTLDYKYGLYLSQVILSFLQNTEVTPDLIGSHGHTVHHKPDKGYTIQIGNGHQVALKTGVDTVYDFRSLDVSKGGQGAPLVPIGDKLLFSNYNACVNLGGFANLSKKDQGETIRAYDICALNTVLNYLASLVGLDYDENGNLASSGKDIPNLLEELESLAYYSETGPKSLGIEWVKSSILPIVNNYLKEYPLKDVIHTYTNHAAKAIARELPSIGQCLFTGGGAFNNYLISKINTYNNGKIEIPGDQLISFKEALIFGFLAVLRKRNEINVLSSVTGATENTSSGVIVSKNDLI</sequence>
<dbReference type="GO" id="GO:0009254">
    <property type="term" value="P:peptidoglycan turnover"/>
    <property type="evidence" value="ECO:0007669"/>
    <property type="project" value="InterPro"/>
</dbReference>
<dbReference type="PANTHER" id="PTHR30605">
    <property type="entry name" value="ANHYDRO-N-ACETYLMURAMIC ACID KINASE"/>
    <property type="match status" value="1"/>
</dbReference>
<dbReference type="Pfam" id="PF03702">
    <property type="entry name" value="AnmK"/>
    <property type="match status" value="1"/>
</dbReference>
<dbReference type="GO" id="GO:0016301">
    <property type="term" value="F:kinase activity"/>
    <property type="evidence" value="ECO:0007669"/>
    <property type="project" value="UniProtKB-KW"/>
</dbReference>
<dbReference type="SUPFAM" id="SSF53067">
    <property type="entry name" value="Actin-like ATPase domain"/>
    <property type="match status" value="1"/>
</dbReference>
<dbReference type="AlphaFoldDB" id="A0A4D7JEC7"/>
<dbReference type="InterPro" id="IPR043129">
    <property type="entry name" value="ATPase_NBD"/>
</dbReference>
<dbReference type="NCBIfam" id="NF007144">
    <property type="entry name" value="PRK09585.2-3"/>
    <property type="match status" value="1"/>
</dbReference>
<evidence type="ECO:0000313" key="2">
    <source>
        <dbReference type="Proteomes" id="UP000298616"/>
    </source>
</evidence>
<dbReference type="EMBL" id="CP028923">
    <property type="protein sequence ID" value="QCK13523.1"/>
    <property type="molecule type" value="Genomic_DNA"/>
</dbReference>
<keyword evidence="1" id="KW-0808">Transferase</keyword>
<keyword evidence="2" id="KW-1185">Reference proteome</keyword>
<name>A0A4D7JEC7_9BACT</name>
<dbReference type="Proteomes" id="UP000298616">
    <property type="component" value="Chromosome"/>
</dbReference>
<dbReference type="GO" id="GO:0005524">
    <property type="term" value="F:ATP binding"/>
    <property type="evidence" value="ECO:0007669"/>
    <property type="project" value="InterPro"/>
</dbReference>
<dbReference type="Gene3D" id="3.30.420.40">
    <property type="match status" value="2"/>
</dbReference>
<dbReference type="InterPro" id="IPR005338">
    <property type="entry name" value="Anhydro_N_Ac-Mur_kinase"/>
</dbReference>
<dbReference type="RefSeq" id="WP_137089120.1">
    <property type="nucleotide sequence ID" value="NZ_CP028923.1"/>
</dbReference>
<proteinExistence type="predicted"/>
<dbReference type="OrthoDB" id="9763949at2"/>
<organism evidence="1 2">
    <name type="scientific">Mangrovivirga cuniculi</name>
    <dbReference type="NCBI Taxonomy" id="2715131"/>
    <lineage>
        <taxon>Bacteria</taxon>
        <taxon>Pseudomonadati</taxon>
        <taxon>Bacteroidota</taxon>
        <taxon>Cytophagia</taxon>
        <taxon>Cytophagales</taxon>
        <taxon>Mangrovivirgaceae</taxon>
        <taxon>Mangrovivirga</taxon>
    </lineage>
</organism>
<gene>
    <name evidence="1" type="ORF">DCC35_01525</name>
</gene>
<protein>
    <submittedName>
        <fullName evidence="1">Anhydro-N-acetylmuramic acid kinase</fullName>
    </submittedName>
</protein>
<dbReference type="GO" id="GO:0006040">
    <property type="term" value="P:amino sugar metabolic process"/>
    <property type="evidence" value="ECO:0007669"/>
    <property type="project" value="InterPro"/>
</dbReference>
<evidence type="ECO:0000313" key="1">
    <source>
        <dbReference type="EMBL" id="QCK13523.1"/>
    </source>
</evidence>
<dbReference type="GO" id="GO:0016773">
    <property type="term" value="F:phosphotransferase activity, alcohol group as acceptor"/>
    <property type="evidence" value="ECO:0007669"/>
    <property type="project" value="InterPro"/>
</dbReference>